<dbReference type="Proteomes" id="UP001252186">
    <property type="component" value="Unassembled WGS sequence"/>
</dbReference>
<dbReference type="SUPFAM" id="SSF88946">
    <property type="entry name" value="Sigma2 domain of RNA polymerase sigma factors"/>
    <property type="match status" value="1"/>
</dbReference>
<proteinExistence type="inferred from homology"/>
<dbReference type="InterPro" id="IPR007627">
    <property type="entry name" value="RNA_pol_sigma70_r2"/>
</dbReference>
<evidence type="ECO:0000313" key="9">
    <source>
        <dbReference type="Proteomes" id="UP001252186"/>
    </source>
</evidence>
<dbReference type="InterPro" id="IPR039425">
    <property type="entry name" value="RNA_pol_sigma-70-like"/>
</dbReference>
<evidence type="ECO:0000256" key="2">
    <source>
        <dbReference type="ARBA" id="ARBA00023015"/>
    </source>
</evidence>
<dbReference type="InterPro" id="IPR013325">
    <property type="entry name" value="RNA_pol_sigma_r2"/>
</dbReference>
<organism evidence="8 9">
    <name type="scientific">Urechidicola vernalis</name>
    <dbReference type="NCBI Taxonomy" id="3075600"/>
    <lineage>
        <taxon>Bacteria</taxon>
        <taxon>Pseudomonadati</taxon>
        <taxon>Bacteroidota</taxon>
        <taxon>Flavobacteriia</taxon>
        <taxon>Flavobacteriales</taxon>
        <taxon>Flavobacteriaceae</taxon>
        <taxon>Urechidicola</taxon>
    </lineage>
</organism>
<reference evidence="8 9" key="1">
    <citation type="submission" date="2023-09" db="EMBL/GenBank/DDBJ databases">
        <authorList>
            <person name="Rey-Velasco X."/>
        </authorList>
    </citation>
    <scope>NUCLEOTIDE SEQUENCE [LARGE SCALE GENOMIC DNA]</scope>
    <source>
        <strain evidence="8 9">P050</strain>
    </source>
</reference>
<dbReference type="InterPro" id="IPR036388">
    <property type="entry name" value="WH-like_DNA-bd_sf"/>
</dbReference>
<feature type="domain" description="RNA polymerase sigma-70 region 2" evidence="6">
    <location>
        <begin position="24"/>
        <end position="89"/>
    </location>
</feature>
<evidence type="ECO:0000256" key="3">
    <source>
        <dbReference type="ARBA" id="ARBA00023082"/>
    </source>
</evidence>
<dbReference type="PANTHER" id="PTHR43133">
    <property type="entry name" value="RNA POLYMERASE ECF-TYPE SIGMA FACTO"/>
    <property type="match status" value="1"/>
</dbReference>
<dbReference type="InterPro" id="IPR013324">
    <property type="entry name" value="RNA_pol_sigma_r3/r4-like"/>
</dbReference>
<accession>A0ABU2Y3C3</accession>
<comment type="similarity">
    <text evidence="1">Belongs to the sigma-70 factor family. ECF subfamily.</text>
</comment>
<sequence>MEHQNDLFYIEKVLAGDAQSFGILVQRYQNMVFALSLKMLKHREEAEEVAQDTFVKAYKSIAKFKGDSKFSTWMYRIAYNTCLDRIKGNVKFNNNVEINDVTSNELEAVEHIFEGIERKERSEIIQGCMNQLPDEERVIVHLFYFEEQSLKEIEEITQLTASNIKVKLHRARKKLFSIFKNSVEHEIYSHYEQRAKG</sequence>
<dbReference type="InterPro" id="IPR014284">
    <property type="entry name" value="RNA_pol_sigma-70_dom"/>
</dbReference>
<keyword evidence="2" id="KW-0805">Transcription regulation</keyword>
<keyword evidence="4" id="KW-0238">DNA-binding</keyword>
<evidence type="ECO:0000259" key="7">
    <source>
        <dbReference type="Pfam" id="PF08281"/>
    </source>
</evidence>
<dbReference type="CDD" id="cd06171">
    <property type="entry name" value="Sigma70_r4"/>
    <property type="match status" value="1"/>
</dbReference>
<evidence type="ECO:0000313" key="8">
    <source>
        <dbReference type="EMBL" id="MDT0552713.1"/>
    </source>
</evidence>
<protein>
    <submittedName>
        <fullName evidence="8">RNA polymerase sigma factor</fullName>
    </submittedName>
</protein>
<evidence type="ECO:0000256" key="1">
    <source>
        <dbReference type="ARBA" id="ARBA00010641"/>
    </source>
</evidence>
<dbReference type="Gene3D" id="1.10.10.10">
    <property type="entry name" value="Winged helix-like DNA-binding domain superfamily/Winged helix DNA-binding domain"/>
    <property type="match status" value="1"/>
</dbReference>
<dbReference type="Gene3D" id="1.10.1740.10">
    <property type="match status" value="1"/>
</dbReference>
<evidence type="ECO:0000256" key="4">
    <source>
        <dbReference type="ARBA" id="ARBA00023125"/>
    </source>
</evidence>
<keyword evidence="5" id="KW-0804">Transcription</keyword>
<dbReference type="Pfam" id="PF04542">
    <property type="entry name" value="Sigma70_r2"/>
    <property type="match status" value="1"/>
</dbReference>
<keyword evidence="3" id="KW-0731">Sigma factor</keyword>
<dbReference type="InterPro" id="IPR013249">
    <property type="entry name" value="RNA_pol_sigma70_r4_t2"/>
</dbReference>
<dbReference type="SUPFAM" id="SSF88659">
    <property type="entry name" value="Sigma3 and sigma4 domains of RNA polymerase sigma factors"/>
    <property type="match status" value="1"/>
</dbReference>
<dbReference type="PANTHER" id="PTHR43133:SF8">
    <property type="entry name" value="RNA POLYMERASE SIGMA FACTOR HI_1459-RELATED"/>
    <property type="match status" value="1"/>
</dbReference>
<dbReference type="RefSeq" id="WP_311592639.1">
    <property type="nucleotide sequence ID" value="NZ_JAVRHV010000002.1"/>
</dbReference>
<name>A0ABU2Y3C3_9FLAO</name>
<keyword evidence="9" id="KW-1185">Reference proteome</keyword>
<feature type="domain" description="RNA polymerase sigma factor 70 region 4 type 2" evidence="7">
    <location>
        <begin position="123"/>
        <end position="175"/>
    </location>
</feature>
<evidence type="ECO:0000256" key="5">
    <source>
        <dbReference type="ARBA" id="ARBA00023163"/>
    </source>
</evidence>
<dbReference type="Pfam" id="PF08281">
    <property type="entry name" value="Sigma70_r4_2"/>
    <property type="match status" value="1"/>
</dbReference>
<gene>
    <name evidence="8" type="ORF">RM519_05595</name>
</gene>
<dbReference type="EMBL" id="JAVRHV010000002">
    <property type="protein sequence ID" value="MDT0552713.1"/>
    <property type="molecule type" value="Genomic_DNA"/>
</dbReference>
<comment type="caution">
    <text evidence="8">The sequence shown here is derived from an EMBL/GenBank/DDBJ whole genome shotgun (WGS) entry which is preliminary data.</text>
</comment>
<dbReference type="NCBIfam" id="TIGR02937">
    <property type="entry name" value="sigma70-ECF"/>
    <property type="match status" value="1"/>
</dbReference>
<evidence type="ECO:0000259" key="6">
    <source>
        <dbReference type="Pfam" id="PF04542"/>
    </source>
</evidence>